<organism evidence="1 2">
    <name type="scientific">Candidatus Zambryskibacteria bacterium RIFCSPLOWO2_12_FULL_39_16</name>
    <dbReference type="NCBI Taxonomy" id="1802775"/>
    <lineage>
        <taxon>Bacteria</taxon>
        <taxon>Candidatus Zambryskiibacteriota</taxon>
    </lineage>
</organism>
<dbReference type="InterPro" id="IPR005883">
    <property type="entry name" value="PilM"/>
</dbReference>
<comment type="caution">
    <text evidence="1">The sequence shown here is derived from an EMBL/GenBank/DDBJ whole genome shotgun (WGS) entry which is preliminary data.</text>
</comment>
<dbReference type="Gene3D" id="3.30.420.40">
    <property type="match status" value="2"/>
</dbReference>
<sequence>MQFKFLSKYFPPPQFLKPSHIGVSFSDFNIKAISFDKTSAKPLLKSEIVPIEKGSIVAGNIVDMEEIVKKLSVVRKNLNSQFVFFAMPDELAFVFSTSVLVGSKGDATESVAFVIEENVPLSLSDTVFDFVPTKIVRSDLEYNASVVVAACVKKELEKFIEAFHRAGFEPIGCIHESQAIANALVPKNFSGTLSIVHARRNRVGIYLIKNNLVYFSTLRSILDENYNKQFLDEYEKFLDYCSRYDVDKNQSIESVLICGEFEYAKKILEAIMNSTKPMKDVKLSNVWTNVFEIDKYLPDIPYEKSLGFTGSIGAILSEVV</sequence>
<evidence type="ECO:0000313" key="1">
    <source>
        <dbReference type="EMBL" id="OHB12237.1"/>
    </source>
</evidence>
<evidence type="ECO:0008006" key="3">
    <source>
        <dbReference type="Google" id="ProtNLM"/>
    </source>
</evidence>
<reference evidence="1 2" key="1">
    <citation type="journal article" date="2016" name="Nat. Commun.">
        <title>Thousands of microbial genomes shed light on interconnected biogeochemical processes in an aquifer system.</title>
        <authorList>
            <person name="Anantharaman K."/>
            <person name="Brown C.T."/>
            <person name="Hug L.A."/>
            <person name="Sharon I."/>
            <person name="Castelle C.J."/>
            <person name="Probst A.J."/>
            <person name="Thomas B.C."/>
            <person name="Singh A."/>
            <person name="Wilkins M.J."/>
            <person name="Karaoz U."/>
            <person name="Brodie E.L."/>
            <person name="Williams K.H."/>
            <person name="Hubbard S.S."/>
            <person name="Banfield J.F."/>
        </authorList>
    </citation>
    <scope>NUCLEOTIDE SEQUENCE [LARGE SCALE GENOMIC DNA]</scope>
</reference>
<dbReference type="Pfam" id="PF11104">
    <property type="entry name" value="PilM_2"/>
    <property type="match status" value="1"/>
</dbReference>
<proteinExistence type="predicted"/>
<dbReference type="Proteomes" id="UP000177276">
    <property type="component" value="Unassembled WGS sequence"/>
</dbReference>
<dbReference type="EMBL" id="MHWS01000013">
    <property type="protein sequence ID" value="OHB12237.1"/>
    <property type="molecule type" value="Genomic_DNA"/>
</dbReference>
<gene>
    <name evidence="1" type="ORF">A3G46_01275</name>
</gene>
<name>A0A1G2US57_9BACT</name>
<dbReference type="Gene3D" id="3.30.1490.300">
    <property type="match status" value="1"/>
</dbReference>
<dbReference type="AlphaFoldDB" id="A0A1G2US57"/>
<evidence type="ECO:0000313" key="2">
    <source>
        <dbReference type="Proteomes" id="UP000177276"/>
    </source>
</evidence>
<protein>
    <recommendedName>
        <fullName evidence="3">SHS2 domain-containing protein</fullName>
    </recommendedName>
</protein>
<accession>A0A1G2US57</accession>